<dbReference type="PANTHER" id="PTHR43118">
    <property type="entry name" value="RHAMNOGALACTURONAN LYASE (EUROFUNG)"/>
    <property type="match status" value="1"/>
</dbReference>
<dbReference type="InterPro" id="IPR049366">
    <property type="entry name" value="RGL11_C"/>
</dbReference>
<dbReference type="InterPro" id="IPR034641">
    <property type="entry name" value="RGL11"/>
</dbReference>
<dbReference type="EMBL" id="JAENIO010000030">
    <property type="protein sequence ID" value="MBK1834728.1"/>
    <property type="molecule type" value="Genomic_DNA"/>
</dbReference>
<dbReference type="Proteomes" id="UP000604083">
    <property type="component" value="Unassembled WGS sequence"/>
</dbReference>
<proteinExistence type="predicted"/>
<feature type="domain" description="Rhamnogalacturonan lyase family 11 C-terminal" evidence="2">
    <location>
        <begin position="106"/>
        <end position="592"/>
    </location>
</feature>
<dbReference type="Pfam" id="PF21348">
    <property type="entry name" value="RGL11_C"/>
    <property type="match status" value="1"/>
</dbReference>
<dbReference type="InterPro" id="IPR041624">
    <property type="entry name" value="RGI_lyase"/>
</dbReference>
<dbReference type="SUPFAM" id="SSF69318">
    <property type="entry name" value="Integrin alpha N-terminal domain"/>
    <property type="match status" value="1"/>
</dbReference>
<protein>
    <submittedName>
        <fullName evidence="3">Rhamnogalacturonan lyase</fullName>
    </submittedName>
</protein>
<evidence type="ECO:0000259" key="1">
    <source>
        <dbReference type="Pfam" id="PF18370"/>
    </source>
</evidence>
<evidence type="ECO:0000313" key="3">
    <source>
        <dbReference type="EMBL" id="MBK1834728.1"/>
    </source>
</evidence>
<keyword evidence="3" id="KW-0456">Lyase</keyword>
<evidence type="ECO:0000259" key="2">
    <source>
        <dbReference type="Pfam" id="PF21348"/>
    </source>
</evidence>
<dbReference type="GO" id="GO:0016829">
    <property type="term" value="F:lyase activity"/>
    <property type="evidence" value="ECO:0007669"/>
    <property type="project" value="UniProtKB-KW"/>
</dbReference>
<dbReference type="InterPro" id="IPR013783">
    <property type="entry name" value="Ig-like_fold"/>
</dbReference>
<accession>A0A934RPS8</accession>
<keyword evidence="4" id="KW-1185">Reference proteome</keyword>
<dbReference type="Pfam" id="PF18370">
    <property type="entry name" value="RGI_lyase"/>
    <property type="match status" value="1"/>
</dbReference>
<name>A0A934RPS8_9BACT</name>
<organism evidence="3 4">
    <name type="scientific">Roseibacillus ishigakijimensis</name>
    <dbReference type="NCBI Taxonomy" id="454146"/>
    <lineage>
        <taxon>Bacteria</taxon>
        <taxon>Pseudomonadati</taxon>
        <taxon>Verrucomicrobiota</taxon>
        <taxon>Verrucomicrobiia</taxon>
        <taxon>Verrucomicrobiales</taxon>
        <taxon>Verrucomicrobiaceae</taxon>
        <taxon>Roseibacillus</taxon>
    </lineage>
</organism>
<evidence type="ECO:0000313" key="4">
    <source>
        <dbReference type="Proteomes" id="UP000604083"/>
    </source>
</evidence>
<sequence>MAALFLLLLTGQGAEQLGRGLVAVKTDKGEAFVSWRALASEAGDAVYELYRINGDQEERVALPGPGTNYLDPSPAPSYRVSLAGEEGGMTVELREESYWEIPLQEKEGYRAGDCSLADLDGDGEYEFVVHFVGESRDNGSAGMTSPPILEAYELDGTCLWTIELGRNIREGEHYTQFMVYDLDGDGRAEVACKTADGTRDGEGKIIGDEAADWVNREEGSKSYGRILAGPEFLTIFEGRSGAELITTDYLPGRDPIDGWGGRGGNGGTDSYGNRCDRFLACVAYLDGERPSLVMARGVYGRTALVAWDWREGQLTRRWTFDTGPAYPPYEGVSEFAGMGGHSLAVADVDGDGRDEIVYQAMTVDDDGSGLYSTGRRHGDTLAVGDLDPRREGLELYLVTENEGHTVRWQTPGAGLHDAGTGAPLWTHSPGRDISVGLVANIDPRHPGMEVWGHRTGLRTIEGEVFAQEPRQTDWLVWWDGDLMREIYGGYRLFKWNWQQEETEELHRFPWPYENRRRGRYLSRWPNLTGDFLGDWREEVLLLGPGGKSLRLYTTTIPSEHRVTCLMQDRAYRLSVALQNVVYNKAPRLSYFLE</sequence>
<dbReference type="CDD" id="cd10318">
    <property type="entry name" value="RGL11"/>
    <property type="match status" value="1"/>
</dbReference>
<gene>
    <name evidence="3" type="ORF">JIN78_11705</name>
</gene>
<dbReference type="AlphaFoldDB" id="A0A934RPS8"/>
<feature type="domain" description="Rhamnogalacturonan I lyase beta-sheet" evidence="1">
    <location>
        <begin position="14"/>
        <end position="74"/>
    </location>
</feature>
<dbReference type="RefSeq" id="WP_200392163.1">
    <property type="nucleotide sequence ID" value="NZ_JAENIO010000030.1"/>
</dbReference>
<dbReference type="PANTHER" id="PTHR43118:SF1">
    <property type="entry name" value="RHAMNOGALACTURONAN LYASE (EUROFUNG)"/>
    <property type="match status" value="1"/>
</dbReference>
<reference evidence="3" key="1">
    <citation type="submission" date="2021-01" db="EMBL/GenBank/DDBJ databases">
        <title>Modified the classification status of verrucomicrobia.</title>
        <authorList>
            <person name="Feng X."/>
        </authorList>
    </citation>
    <scope>NUCLEOTIDE SEQUENCE</scope>
    <source>
        <strain evidence="3">KCTC 12986</strain>
    </source>
</reference>
<comment type="caution">
    <text evidence="3">The sequence shown here is derived from an EMBL/GenBank/DDBJ whole genome shotgun (WGS) entry which is preliminary data.</text>
</comment>
<dbReference type="InterPro" id="IPR028994">
    <property type="entry name" value="Integrin_alpha_N"/>
</dbReference>
<dbReference type="Gene3D" id="2.60.40.10">
    <property type="entry name" value="Immunoglobulins"/>
    <property type="match status" value="1"/>
</dbReference>